<dbReference type="AlphaFoldDB" id="A0A4R7G0V1"/>
<proteinExistence type="predicted"/>
<dbReference type="PANTHER" id="PTHR34606:SF4">
    <property type="entry name" value="OUTER MEMBRANE LIPOPROTEIN DOLP"/>
    <property type="match status" value="1"/>
</dbReference>
<dbReference type="Pfam" id="PF04972">
    <property type="entry name" value="BON"/>
    <property type="match status" value="3"/>
</dbReference>
<evidence type="ECO:0000259" key="2">
    <source>
        <dbReference type="PROSITE" id="PS50914"/>
    </source>
</evidence>
<feature type="domain" description="BON" evidence="2">
    <location>
        <begin position="9"/>
        <end position="76"/>
    </location>
</feature>
<dbReference type="Proteomes" id="UP000294506">
    <property type="component" value="Unassembled WGS sequence"/>
</dbReference>
<evidence type="ECO:0000256" key="1">
    <source>
        <dbReference type="ARBA" id="ARBA00022729"/>
    </source>
</evidence>
<sequence>MSTLTTASQDLQLQSAVREELHWTPNLEAAGIRVTVHDSTVTLSGEVADSEYLPVKRAAMRVHGVSNIVDELVVRPKTPRHLSEADIAQEIECALTWATNVPPTVRAQVKEANVTLTGEVDWDFQREAAQHVIEHLRGVHTVTNQITLTARPCSGEAARRIRTALTTSAQLDATHITVSVTGSTVTLTGHVRSWAQKQQARTAAWSSAHVAHVDDRLEVHPS</sequence>
<gene>
    <name evidence="3" type="ORF">EV640_10784</name>
</gene>
<feature type="domain" description="BON" evidence="2">
    <location>
        <begin position="83"/>
        <end position="150"/>
    </location>
</feature>
<accession>A0A4R7G0V1</accession>
<dbReference type="Gene3D" id="3.30.1340.30">
    <property type="match status" value="3"/>
</dbReference>
<dbReference type="RefSeq" id="WP_133726369.1">
    <property type="nucleotide sequence ID" value="NZ_JBIMET010000001.1"/>
</dbReference>
<protein>
    <submittedName>
        <fullName evidence="3">Osmotically-inducible protein OsmY</fullName>
    </submittedName>
</protein>
<dbReference type="SMART" id="SM00749">
    <property type="entry name" value="BON"/>
    <property type="match status" value="3"/>
</dbReference>
<feature type="domain" description="BON" evidence="2">
    <location>
        <begin position="153"/>
        <end position="221"/>
    </location>
</feature>
<evidence type="ECO:0000313" key="4">
    <source>
        <dbReference type="Proteomes" id="UP000294506"/>
    </source>
</evidence>
<reference evidence="3 4" key="1">
    <citation type="submission" date="2019-03" db="EMBL/GenBank/DDBJ databases">
        <title>Genomic Encyclopedia of Type Strains, Phase III (KMG-III): the genomes of soil and plant-associated and newly described type strains.</title>
        <authorList>
            <person name="Whitman W."/>
        </authorList>
    </citation>
    <scope>NUCLEOTIDE SEQUENCE [LARGE SCALE GENOMIC DNA]</scope>
    <source>
        <strain evidence="3 4">DSM 27373</strain>
    </source>
</reference>
<dbReference type="InterPro" id="IPR014004">
    <property type="entry name" value="Transpt-assoc_nodulatn_dom_bac"/>
</dbReference>
<dbReference type="InterPro" id="IPR051686">
    <property type="entry name" value="Lipoprotein_DolP"/>
</dbReference>
<organism evidence="3 4">
    <name type="scientific">Nesterenkonia aurantiaca</name>
    <dbReference type="NCBI Taxonomy" id="1436010"/>
    <lineage>
        <taxon>Bacteria</taxon>
        <taxon>Bacillati</taxon>
        <taxon>Actinomycetota</taxon>
        <taxon>Actinomycetes</taxon>
        <taxon>Micrococcales</taxon>
        <taxon>Micrococcaceae</taxon>
        <taxon>Nesterenkonia</taxon>
    </lineage>
</organism>
<evidence type="ECO:0000313" key="3">
    <source>
        <dbReference type="EMBL" id="TDS84688.1"/>
    </source>
</evidence>
<dbReference type="PANTHER" id="PTHR34606">
    <property type="entry name" value="BON DOMAIN-CONTAINING PROTEIN"/>
    <property type="match status" value="1"/>
</dbReference>
<comment type="caution">
    <text evidence="3">The sequence shown here is derived from an EMBL/GenBank/DDBJ whole genome shotgun (WGS) entry which is preliminary data.</text>
</comment>
<dbReference type="InterPro" id="IPR007055">
    <property type="entry name" value="BON_dom"/>
</dbReference>
<dbReference type="PROSITE" id="PS50914">
    <property type="entry name" value="BON"/>
    <property type="match status" value="3"/>
</dbReference>
<dbReference type="EMBL" id="SOAN01000007">
    <property type="protein sequence ID" value="TDS84688.1"/>
    <property type="molecule type" value="Genomic_DNA"/>
</dbReference>
<name>A0A4R7G0V1_9MICC</name>
<keyword evidence="4" id="KW-1185">Reference proteome</keyword>
<keyword evidence="1" id="KW-0732">Signal</keyword>